<feature type="compositionally biased region" description="Low complexity" evidence="1">
    <location>
        <begin position="231"/>
        <end position="240"/>
    </location>
</feature>
<feature type="compositionally biased region" description="Polar residues" evidence="1">
    <location>
        <begin position="176"/>
        <end position="187"/>
    </location>
</feature>
<feature type="compositionally biased region" description="Polar residues" evidence="1">
    <location>
        <begin position="485"/>
        <end position="497"/>
    </location>
</feature>
<gene>
    <name evidence="3" type="ORF">JX265_004986</name>
</gene>
<comment type="caution">
    <text evidence="3">The sequence shown here is derived from an EMBL/GenBank/DDBJ whole genome shotgun (WGS) entry which is preliminary data.</text>
</comment>
<evidence type="ECO:0000313" key="4">
    <source>
        <dbReference type="Proteomes" id="UP000829685"/>
    </source>
</evidence>
<dbReference type="AlphaFoldDB" id="A0A9P9WP18"/>
<dbReference type="Proteomes" id="UP000829685">
    <property type="component" value="Unassembled WGS sequence"/>
</dbReference>
<proteinExistence type="predicted"/>
<keyword evidence="4" id="KW-1185">Reference proteome</keyword>
<dbReference type="PROSITE" id="PS50086">
    <property type="entry name" value="TBC_RABGAP"/>
    <property type="match status" value="1"/>
</dbReference>
<feature type="compositionally biased region" description="Polar residues" evidence="1">
    <location>
        <begin position="60"/>
        <end position="70"/>
    </location>
</feature>
<dbReference type="SMART" id="SM00164">
    <property type="entry name" value="TBC"/>
    <property type="match status" value="1"/>
</dbReference>
<dbReference type="PANTHER" id="PTHR47219">
    <property type="entry name" value="RAB GTPASE-ACTIVATING PROTEIN 1-LIKE"/>
    <property type="match status" value="1"/>
</dbReference>
<organism evidence="3 4">
    <name type="scientific">Neoarthrinium moseri</name>
    <dbReference type="NCBI Taxonomy" id="1658444"/>
    <lineage>
        <taxon>Eukaryota</taxon>
        <taxon>Fungi</taxon>
        <taxon>Dikarya</taxon>
        <taxon>Ascomycota</taxon>
        <taxon>Pezizomycotina</taxon>
        <taxon>Sordariomycetes</taxon>
        <taxon>Xylariomycetidae</taxon>
        <taxon>Amphisphaeriales</taxon>
        <taxon>Apiosporaceae</taxon>
        <taxon>Neoarthrinium</taxon>
    </lineage>
</organism>
<evidence type="ECO:0000259" key="2">
    <source>
        <dbReference type="PROSITE" id="PS50086"/>
    </source>
</evidence>
<feature type="compositionally biased region" description="Basic residues" evidence="1">
    <location>
        <begin position="595"/>
        <end position="609"/>
    </location>
</feature>
<dbReference type="InterPro" id="IPR050302">
    <property type="entry name" value="Rab_GAP_TBC_domain"/>
</dbReference>
<feature type="compositionally biased region" description="Basic and acidic residues" evidence="1">
    <location>
        <begin position="101"/>
        <end position="110"/>
    </location>
</feature>
<sequence>MLPQRHASVRYKSRPGTLIPFRDDSSLVGLRYDQTTQAEPPIPIPPRSPLRALSRHASTRPVSYISSSTTAPVVIAPPRPAPPAEQHPALRTVLQSTAPRTKPDDPKRDSGLAPTASSRSGTFYEESEDEDPFQYEKFPITRRLVIPEFVVPPLRIRPSSPTSIYSENGQGGSLGGTNDNSSQSSIPLPSPGLSEVNTVSPTSPTTPPPSFPDKLPEKTFSSSIFSRPFSLRAASSSMRSSTRRLKKRYQPPAMVEDPRDGTPAESPNRAKTPPAIASKANYPPLAEPNGAPLHHHDFSAPSPVEESPALTTAPAPGAADDFSEFVESISFSKRGSIMLGGKRPSKEATAMGEHEQERREPRAFPLAPSPMPRSQAHGVAPSIAPSIIVESEEPRSSHSSRRTPPRPSTTTHNATSSPTSPNSPQHPPSIRLISVDVERESQKVRSLYEPGEGLKWEDGARLSSFGERLEPTIEVPSDVDEHASIKSQSQDPGQPHQSPEDRPGTPTPAASGIPESSAPTASPQGEQLQRKYELAGGIEDWEDVEVEDVDRYGFIAPRRPMTPSSAPPPGLGSPGQDSPRKHRNLSMRKDEGHYSKHLGLRRGPSKKMSTRSLHTTTSKMSTASRRSTRSAFRQAANLLPHNRDRRWMDEAGEMLAEQHGFVSIGEDTTAGQLADEYKQKEWQRTEKWRRMAKVIKHGKDGEGMVFEFDPKHPKLVERTWKGIPDRWRAAAWYSFLASSARSSKKSTASEAELFAAFHRLQEQPSSDDVQIDLDVPRTISQHIMFRRRYRGGQRLLFRVLHALSLYFPQTGYVQGMASLAATLLSYYDEERCFVMLVRLWELRGLNRLYSPNFTELMDALRDFEKYWLAEKDVAKSLKELCIDPTAYGTRWYLTVFHLSIPFSSQLRVWDIFMLLGDSPPDPPSQEVTGGKSTAQPYSSKGLEILHATSTAIVLALSEHIVDSEFENAMKALTSFVPVKDDDLLMKVVRAEYKQHHSKMKKA</sequence>
<feature type="compositionally biased region" description="Low complexity" evidence="1">
    <location>
        <begin position="615"/>
        <end position="630"/>
    </location>
</feature>
<feature type="compositionally biased region" description="Low complexity" evidence="1">
    <location>
        <begin position="308"/>
        <end position="319"/>
    </location>
</feature>
<evidence type="ECO:0000256" key="1">
    <source>
        <dbReference type="SAM" id="MobiDB-lite"/>
    </source>
</evidence>
<reference evidence="3" key="1">
    <citation type="submission" date="2021-03" db="EMBL/GenBank/DDBJ databases">
        <title>Revisited historic fungal species revealed as producer of novel bioactive compounds through whole genome sequencing and comparative genomics.</title>
        <authorList>
            <person name="Vignolle G.A."/>
            <person name="Hochenegger N."/>
            <person name="Mach R.L."/>
            <person name="Mach-Aigner A.R."/>
            <person name="Javad Rahimi M."/>
            <person name="Salim K.A."/>
            <person name="Chan C.M."/>
            <person name="Lim L.B.L."/>
            <person name="Cai F."/>
            <person name="Druzhinina I.S."/>
            <person name="U'Ren J.M."/>
            <person name="Derntl C."/>
        </authorList>
    </citation>
    <scope>NUCLEOTIDE SEQUENCE</scope>
    <source>
        <strain evidence="3">TUCIM 5799</strain>
    </source>
</reference>
<name>A0A9P9WP18_9PEZI</name>
<dbReference type="GO" id="GO:0005096">
    <property type="term" value="F:GTPase activator activity"/>
    <property type="evidence" value="ECO:0007669"/>
    <property type="project" value="TreeGrafter"/>
</dbReference>
<feature type="domain" description="Rab-GAP TBC" evidence="2">
    <location>
        <begin position="722"/>
        <end position="916"/>
    </location>
</feature>
<feature type="compositionally biased region" description="Basic and acidic residues" evidence="1">
    <location>
        <begin position="352"/>
        <end position="362"/>
    </location>
</feature>
<feature type="region of interest" description="Disordered" evidence="1">
    <location>
        <begin position="231"/>
        <end position="543"/>
    </location>
</feature>
<dbReference type="InterPro" id="IPR035969">
    <property type="entry name" value="Rab-GAP_TBC_sf"/>
</dbReference>
<dbReference type="SUPFAM" id="SSF47923">
    <property type="entry name" value="Ypt/Rab-GAP domain of gyp1p"/>
    <property type="match status" value="2"/>
</dbReference>
<dbReference type="Pfam" id="PF00566">
    <property type="entry name" value="RabGAP-TBC"/>
    <property type="match status" value="1"/>
</dbReference>
<feature type="compositionally biased region" description="Low complexity" evidence="1">
    <location>
        <begin position="408"/>
        <end position="423"/>
    </location>
</feature>
<dbReference type="EMBL" id="JAFIMR010000010">
    <property type="protein sequence ID" value="KAI1873364.1"/>
    <property type="molecule type" value="Genomic_DNA"/>
</dbReference>
<dbReference type="OrthoDB" id="294251at2759"/>
<protein>
    <recommendedName>
        <fullName evidence="2">Rab-GAP TBC domain-containing protein</fullName>
    </recommendedName>
</protein>
<dbReference type="PANTHER" id="PTHR47219:SF9">
    <property type="entry name" value="GTPASE ACTIVATING PROTEIN AND CENTROSOME-ASSOCIATED, ISOFORM B"/>
    <property type="match status" value="1"/>
</dbReference>
<feature type="compositionally biased region" description="Pro residues" evidence="1">
    <location>
        <begin position="75"/>
        <end position="85"/>
    </location>
</feature>
<dbReference type="Gene3D" id="1.10.472.80">
    <property type="entry name" value="Ypt/Rab-GAP domain of gyp1p, domain 3"/>
    <property type="match status" value="1"/>
</dbReference>
<dbReference type="InterPro" id="IPR000195">
    <property type="entry name" value="Rab-GAP-TBC_dom"/>
</dbReference>
<dbReference type="FunFam" id="1.10.472.80:FF:000055">
    <property type="entry name" value="TBC domain-containing protein C1778.09"/>
    <property type="match status" value="1"/>
</dbReference>
<dbReference type="FunFam" id="1.10.8.270:FF:000023">
    <property type="entry name" value="TBC domain-containing protein C1778.09"/>
    <property type="match status" value="1"/>
</dbReference>
<feature type="region of interest" description="Disordered" evidence="1">
    <location>
        <begin position="555"/>
        <end position="630"/>
    </location>
</feature>
<feature type="compositionally biased region" description="Polar residues" evidence="1">
    <location>
        <begin position="159"/>
        <end position="168"/>
    </location>
</feature>
<feature type="region of interest" description="Disordered" evidence="1">
    <location>
        <begin position="156"/>
        <end position="219"/>
    </location>
</feature>
<evidence type="ECO:0000313" key="3">
    <source>
        <dbReference type="EMBL" id="KAI1873364.1"/>
    </source>
</evidence>
<dbReference type="GO" id="GO:0031267">
    <property type="term" value="F:small GTPase binding"/>
    <property type="evidence" value="ECO:0007669"/>
    <property type="project" value="TreeGrafter"/>
</dbReference>
<feature type="compositionally biased region" description="Polar residues" evidence="1">
    <location>
        <begin position="517"/>
        <end position="527"/>
    </location>
</feature>
<dbReference type="Gene3D" id="1.10.8.270">
    <property type="entry name" value="putative rabgap domain of human tbc1 domain family member 14 like domains"/>
    <property type="match status" value="1"/>
</dbReference>
<accession>A0A9P9WP18</accession>
<feature type="region of interest" description="Disordered" evidence="1">
    <location>
        <begin position="33"/>
        <end position="137"/>
    </location>
</feature>